<name>A0A0F9IIQ5_9ZZZZ</name>
<evidence type="ECO:0000313" key="1">
    <source>
        <dbReference type="EMBL" id="KKM27481.1"/>
    </source>
</evidence>
<gene>
    <name evidence="1" type="ORF">LCGC14_1574320</name>
</gene>
<sequence>MPMVSRAAKKSLRVNFSSGPSSALYMVLSIPKPKAFMVMEFGLNLMSSL</sequence>
<dbReference type="AlphaFoldDB" id="A0A0F9IIQ5"/>
<organism evidence="1">
    <name type="scientific">marine sediment metagenome</name>
    <dbReference type="NCBI Taxonomy" id="412755"/>
    <lineage>
        <taxon>unclassified sequences</taxon>
        <taxon>metagenomes</taxon>
        <taxon>ecological metagenomes</taxon>
    </lineage>
</organism>
<dbReference type="EMBL" id="LAZR01012314">
    <property type="protein sequence ID" value="KKM27481.1"/>
    <property type="molecule type" value="Genomic_DNA"/>
</dbReference>
<accession>A0A0F9IIQ5</accession>
<protein>
    <submittedName>
        <fullName evidence="1">Uncharacterized protein</fullName>
    </submittedName>
</protein>
<comment type="caution">
    <text evidence="1">The sequence shown here is derived from an EMBL/GenBank/DDBJ whole genome shotgun (WGS) entry which is preliminary data.</text>
</comment>
<reference evidence="1" key="1">
    <citation type="journal article" date="2015" name="Nature">
        <title>Complex archaea that bridge the gap between prokaryotes and eukaryotes.</title>
        <authorList>
            <person name="Spang A."/>
            <person name="Saw J.H."/>
            <person name="Jorgensen S.L."/>
            <person name="Zaremba-Niedzwiedzka K."/>
            <person name="Martijn J."/>
            <person name="Lind A.E."/>
            <person name="van Eijk R."/>
            <person name="Schleper C."/>
            <person name="Guy L."/>
            <person name="Ettema T.J."/>
        </authorList>
    </citation>
    <scope>NUCLEOTIDE SEQUENCE</scope>
</reference>
<proteinExistence type="predicted"/>